<organism evidence="2 3">
    <name type="scientific">Chara braunii</name>
    <name type="common">Braun's stonewort</name>
    <dbReference type="NCBI Taxonomy" id="69332"/>
    <lineage>
        <taxon>Eukaryota</taxon>
        <taxon>Viridiplantae</taxon>
        <taxon>Streptophyta</taxon>
        <taxon>Charophyceae</taxon>
        <taxon>Charales</taxon>
        <taxon>Characeae</taxon>
        <taxon>Chara</taxon>
    </lineage>
</organism>
<dbReference type="EMBL" id="BFEA01000328">
    <property type="protein sequence ID" value="GBG79784.1"/>
    <property type="molecule type" value="Genomic_DNA"/>
</dbReference>
<proteinExistence type="predicted"/>
<dbReference type="Proteomes" id="UP000265515">
    <property type="component" value="Unassembled WGS sequence"/>
</dbReference>
<comment type="caution">
    <text evidence="2">The sequence shown here is derived from an EMBL/GenBank/DDBJ whole genome shotgun (WGS) entry which is preliminary data.</text>
</comment>
<gene>
    <name evidence="2" type="ORF">CBR_g30046</name>
</gene>
<name>A0A388LBX0_CHABU</name>
<reference evidence="2 3" key="1">
    <citation type="journal article" date="2018" name="Cell">
        <title>The Chara Genome: Secondary Complexity and Implications for Plant Terrestrialization.</title>
        <authorList>
            <person name="Nishiyama T."/>
            <person name="Sakayama H."/>
            <person name="Vries J.D."/>
            <person name="Buschmann H."/>
            <person name="Saint-Marcoux D."/>
            <person name="Ullrich K.K."/>
            <person name="Haas F.B."/>
            <person name="Vanderstraeten L."/>
            <person name="Becker D."/>
            <person name="Lang D."/>
            <person name="Vosolsobe S."/>
            <person name="Rombauts S."/>
            <person name="Wilhelmsson P.K.I."/>
            <person name="Janitza P."/>
            <person name="Kern R."/>
            <person name="Heyl A."/>
            <person name="Rumpler F."/>
            <person name="Villalobos L.I.A.C."/>
            <person name="Clay J.M."/>
            <person name="Skokan R."/>
            <person name="Toyoda A."/>
            <person name="Suzuki Y."/>
            <person name="Kagoshima H."/>
            <person name="Schijlen E."/>
            <person name="Tajeshwar N."/>
            <person name="Catarino B."/>
            <person name="Hetherington A.J."/>
            <person name="Saltykova A."/>
            <person name="Bonnot C."/>
            <person name="Breuninger H."/>
            <person name="Symeonidi A."/>
            <person name="Radhakrishnan G.V."/>
            <person name="Van Nieuwerburgh F."/>
            <person name="Deforce D."/>
            <person name="Chang C."/>
            <person name="Karol K.G."/>
            <person name="Hedrich R."/>
            <person name="Ulvskov P."/>
            <person name="Glockner G."/>
            <person name="Delwiche C.F."/>
            <person name="Petrasek J."/>
            <person name="Van de Peer Y."/>
            <person name="Friml J."/>
            <person name="Beilby M."/>
            <person name="Dolan L."/>
            <person name="Kohara Y."/>
            <person name="Sugano S."/>
            <person name="Fujiyama A."/>
            <person name="Delaux P.-M."/>
            <person name="Quint M."/>
            <person name="TheiBen G."/>
            <person name="Hagemann M."/>
            <person name="Harholt J."/>
            <person name="Dunand C."/>
            <person name="Zachgo S."/>
            <person name="Langdale J."/>
            <person name="Maumus F."/>
            <person name="Straeten D.V.D."/>
            <person name="Gould S.B."/>
            <person name="Rensing S.A."/>
        </authorList>
    </citation>
    <scope>NUCLEOTIDE SEQUENCE [LARGE SCALE GENOMIC DNA]</scope>
    <source>
        <strain evidence="2 3">S276</strain>
    </source>
</reference>
<evidence type="ECO:0000256" key="1">
    <source>
        <dbReference type="SAM" id="Coils"/>
    </source>
</evidence>
<evidence type="ECO:0000313" key="2">
    <source>
        <dbReference type="EMBL" id="GBG79784.1"/>
    </source>
</evidence>
<keyword evidence="1" id="KW-0175">Coiled coil</keyword>
<dbReference type="AlphaFoldDB" id="A0A388LBX0"/>
<sequence length="139" mass="16562">MSLDCSNKAKARLQTNMNILRKEERQLQGRKRFVWEEEVRVLLALKESIDRAIEDIKAKATKYVLRANAQAKAWAVKSRELLAKGINPYEVQRLKHREMMTKRIEKSRREYLVQKEMELKEKMKKLRRKHAAEVEAQKV</sequence>
<evidence type="ECO:0000313" key="3">
    <source>
        <dbReference type="Proteomes" id="UP000265515"/>
    </source>
</evidence>
<accession>A0A388LBX0</accession>
<protein>
    <submittedName>
        <fullName evidence="2">Uncharacterized protein</fullName>
    </submittedName>
</protein>
<feature type="coiled-coil region" evidence="1">
    <location>
        <begin position="3"/>
        <end position="30"/>
    </location>
</feature>
<dbReference type="Gramene" id="GBG79784">
    <property type="protein sequence ID" value="GBG79784"/>
    <property type="gene ID" value="CBR_g30046"/>
</dbReference>
<keyword evidence="3" id="KW-1185">Reference proteome</keyword>